<dbReference type="AlphaFoldDB" id="A0A974XJG8"/>
<dbReference type="EMBL" id="CP071504">
    <property type="protein sequence ID" value="QSX29509.1"/>
    <property type="molecule type" value="Genomic_DNA"/>
</dbReference>
<sequence>MNSALLTGQVRHRRFAPRAHHFSYDLYMLALDLDELPLLDQGGARFGVDRPALLAFHRKDYLGDPAMPLKDAVWKRVHELGGKGDGRVLFVGHGRCLGLYFSPVNFYFCYEGEHARWLLAEVSNTPWNERFHYLIDLDAPSPQGKAFHVSPFMHLNMDYHWRVRPPQAGRGDLNVHIETHPQQADSKLFDVTLVLTPRPLDKAGVGQLLRRWPSMTLTVLLGIYWHALRLWLKRTPFYSHPERL</sequence>
<evidence type="ECO:0000313" key="1">
    <source>
        <dbReference type="EMBL" id="QSX29509.1"/>
    </source>
</evidence>
<organism evidence="1 2">
    <name type="scientific">Shewanella cyperi</name>
    <dbReference type="NCBI Taxonomy" id="2814292"/>
    <lineage>
        <taxon>Bacteria</taxon>
        <taxon>Pseudomonadati</taxon>
        <taxon>Pseudomonadota</taxon>
        <taxon>Gammaproteobacteria</taxon>
        <taxon>Alteromonadales</taxon>
        <taxon>Shewanellaceae</taxon>
        <taxon>Shewanella</taxon>
    </lineage>
</organism>
<name>A0A974XJG8_9GAMM</name>
<reference evidence="1 2" key="1">
    <citation type="submission" date="2021-03" db="EMBL/GenBank/DDBJ databases">
        <title>Novel species identification of genus Shewanella.</title>
        <authorList>
            <person name="Liu G."/>
            <person name="Zhang Q."/>
        </authorList>
    </citation>
    <scope>NUCLEOTIDE SEQUENCE [LARGE SCALE GENOMIC DNA]</scope>
    <source>
        <strain evidence="1 2">FJAT-53726</strain>
    </source>
</reference>
<dbReference type="Pfam" id="PF07103">
    <property type="entry name" value="DUF1365"/>
    <property type="match status" value="1"/>
</dbReference>
<evidence type="ECO:0000313" key="2">
    <source>
        <dbReference type="Proteomes" id="UP000663281"/>
    </source>
</evidence>
<proteinExistence type="predicted"/>
<dbReference type="PANTHER" id="PTHR33973">
    <property type="entry name" value="OS07G0153300 PROTEIN"/>
    <property type="match status" value="1"/>
</dbReference>
<dbReference type="Proteomes" id="UP000663281">
    <property type="component" value="Chromosome"/>
</dbReference>
<accession>A0A974XJG8</accession>
<gene>
    <name evidence="1" type="ORF">JYB88_15110</name>
</gene>
<protein>
    <submittedName>
        <fullName evidence="1">DUF1365 domain-containing protein</fullName>
    </submittedName>
</protein>
<dbReference type="KEGG" id="scyp:JYB88_15110"/>
<dbReference type="RefSeq" id="WP_207324639.1">
    <property type="nucleotide sequence ID" value="NZ_CP071504.1"/>
</dbReference>
<dbReference type="PANTHER" id="PTHR33973:SF4">
    <property type="entry name" value="OS07G0153300 PROTEIN"/>
    <property type="match status" value="1"/>
</dbReference>
<dbReference type="InterPro" id="IPR010775">
    <property type="entry name" value="DUF1365"/>
</dbReference>
<keyword evidence="2" id="KW-1185">Reference proteome</keyword>